<reference evidence="2 3" key="1">
    <citation type="journal article" date="2023" name="Sci. Data">
        <title>Genome assembly of the Korean intertidal mud-creeper Batillaria attramentaria.</title>
        <authorList>
            <person name="Patra A.K."/>
            <person name="Ho P.T."/>
            <person name="Jun S."/>
            <person name="Lee S.J."/>
            <person name="Kim Y."/>
            <person name="Won Y.J."/>
        </authorList>
    </citation>
    <scope>NUCLEOTIDE SEQUENCE [LARGE SCALE GENOMIC DNA]</scope>
    <source>
        <strain evidence="2">Wonlab-2016</strain>
    </source>
</reference>
<dbReference type="EMBL" id="JACVVK020000002">
    <property type="protein sequence ID" value="KAK7508319.1"/>
    <property type="molecule type" value="Genomic_DNA"/>
</dbReference>
<dbReference type="Proteomes" id="UP001519460">
    <property type="component" value="Unassembled WGS sequence"/>
</dbReference>
<feature type="transmembrane region" description="Helical" evidence="1">
    <location>
        <begin position="12"/>
        <end position="32"/>
    </location>
</feature>
<keyword evidence="3" id="KW-1185">Reference proteome</keyword>
<accession>A0ABD0M922</accession>
<evidence type="ECO:0000313" key="2">
    <source>
        <dbReference type="EMBL" id="KAK7508319.1"/>
    </source>
</evidence>
<evidence type="ECO:0000313" key="3">
    <source>
        <dbReference type="Proteomes" id="UP001519460"/>
    </source>
</evidence>
<dbReference type="AlphaFoldDB" id="A0ABD0M922"/>
<protein>
    <submittedName>
        <fullName evidence="2">Uncharacterized protein</fullName>
    </submittedName>
</protein>
<name>A0ABD0M922_9CAEN</name>
<keyword evidence="1" id="KW-0812">Transmembrane</keyword>
<evidence type="ECO:0000256" key="1">
    <source>
        <dbReference type="SAM" id="Phobius"/>
    </source>
</evidence>
<keyword evidence="1" id="KW-0472">Membrane</keyword>
<proteinExistence type="predicted"/>
<comment type="caution">
    <text evidence="2">The sequence shown here is derived from an EMBL/GenBank/DDBJ whole genome shotgun (WGS) entry which is preliminary data.</text>
</comment>
<keyword evidence="1" id="KW-1133">Transmembrane helix</keyword>
<sequence length="94" mass="10592">MFTITYSHKYLPLQHCVSFSFSACTVLLSFASRRSILQPPARAEAMRHCLGTARSAKQIALTKNKLRQDIAQEDFGIFDVFPPPNLPLQKAVRV</sequence>
<organism evidence="2 3">
    <name type="scientific">Batillaria attramentaria</name>
    <dbReference type="NCBI Taxonomy" id="370345"/>
    <lineage>
        <taxon>Eukaryota</taxon>
        <taxon>Metazoa</taxon>
        <taxon>Spiralia</taxon>
        <taxon>Lophotrochozoa</taxon>
        <taxon>Mollusca</taxon>
        <taxon>Gastropoda</taxon>
        <taxon>Caenogastropoda</taxon>
        <taxon>Sorbeoconcha</taxon>
        <taxon>Cerithioidea</taxon>
        <taxon>Batillariidae</taxon>
        <taxon>Batillaria</taxon>
    </lineage>
</organism>
<gene>
    <name evidence="2" type="ORF">BaRGS_00000558</name>
</gene>